<dbReference type="EMBL" id="LDOV01000037">
    <property type="protein sequence ID" value="KLU99161.1"/>
    <property type="molecule type" value="Genomic_DNA"/>
</dbReference>
<dbReference type="RefSeq" id="WP_047876080.1">
    <property type="nucleotide sequence ID" value="NZ_BMYC01000006.1"/>
</dbReference>
<accession>A0A0J1JC48</accession>
<dbReference type="PATRIC" id="fig|754436.4.peg.4091"/>
<dbReference type="OrthoDB" id="9429501at2"/>
<reference evidence="1 2" key="1">
    <citation type="submission" date="2015-05" db="EMBL/GenBank/DDBJ databases">
        <title>Photobacterium galathea sp. nov.</title>
        <authorList>
            <person name="Machado H."/>
            <person name="Gram L."/>
        </authorList>
    </citation>
    <scope>NUCLEOTIDE SEQUENCE [LARGE SCALE GENOMIC DNA]</scope>
    <source>
        <strain evidence="1 2">DSM 25995</strain>
    </source>
</reference>
<proteinExistence type="predicted"/>
<keyword evidence="2" id="KW-1185">Reference proteome</keyword>
<dbReference type="Proteomes" id="UP000036426">
    <property type="component" value="Unassembled WGS sequence"/>
</dbReference>
<dbReference type="AlphaFoldDB" id="A0A0J1JC48"/>
<evidence type="ECO:0000313" key="2">
    <source>
        <dbReference type="Proteomes" id="UP000036426"/>
    </source>
</evidence>
<sequence>MQVILESNWSWMLFEEESDFYLSVVCGSSAIFTRELRLTEEEVLAFRNNGESALDDIASAVRYRPQHFDDRHIKGFMTRYDVSTAILYWKINQGAKR</sequence>
<evidence type="ECO:0000313" key="1">
    <source>
        <dbReference type="EMBL" id="KLU99161.1"/>
    </source>
</evidence>
<comment type="caution">
    <text evidence="1">The sequence shown here is derived from an EMBL/GenBank/DDBJ whole genome shotgun (WGS) entry which is preliminary data.</text>
</comment>
<protein>
    <submittedName>
        <fullName evidence="1">Uncharacterized protein</fullName>
    </submittedName>
</protein>
<organism evidence="1 2">
    <name type="scientific">Photobacterium aphoticum</name>
    <dbReference type="NCBI Taxonomy" id="754436"/>
    <lineage>
        <taxon>Bacteria</taxon>
        <taxon>Pseudomonadati</taxon>
        <taxon>Pseudomonadota</taxon>
        <taxon>Gammaproteobacteria</taxon>
        <taxon>Vibrionales</taxon>
        <taxon>Vibrionaceae</taxon>
        <taxon>Photobacterium</taxon>
    </lineage>
</organism>
<name>A0A0J1JC48_9GAMM</name>
<gene>
    <name evidence="1" type="ORF">ABT58_19330</name>
</gene>